<comment type="similarity">
    <text evidence="1">Belongs to the multi antimicrobial extrusion (MATE) (TC 2.A.66.1) family.</text>
</comment>
<organism evidence="3 4">
    <name type="scientific">Eragrostis curvula</name>
    <name type="common">weeping love grass</name>
    <dbReference type="NCBI Taxonomy" id="38414"/>
    <lineage>
        <taxon>Eukaryota</taxon>
        <taxon>Viridiplantae</taxon>
        <taxon>Streptophyta</taxon>
        <taxon>Embryophyta</taxon>
        <taxon>Tracheophyta</taxon>
        <taxon>Spermatophyta</taxon>
        <taxon>Magnoliopsida</taxon>
        <taxon>Liliopsida</taxon>
        <taxon>Poales</taxon>
        <taxon>Poaceae</taxon>
        <taxon>PACMAD clade</taxon>
        <taxon>Chloridoideae</taxon>
        <taxon>Eragrostideae</taxon>
        <taxon>Eragrostidinae</taxon>
        <taxon>Eragrostis</taxon>
    </lineage>
</organism>
<evidence type="ECO:0000313" key="4">
    <source>
        <dbReference type="Proteomes" id="UP000324897"/>
    </source>
</evidence>
<feature type="transmembrane region" description="Helical" evidence="2">
    <location>
        <begin position="129"/>
        <end position="157"/>
    </location>
</feature>
<dbReference type="Pfam" id="PF01554">
    <property type="entry name" value="MatE"/>
    <property type="match status" value="1"/>
</dbReference>
<keyword evidence="4" id="KW-1185">Reference proteome</keyword>
<gene>
    <name evidence="3" type="ORF">EJB05_54865</name>
</gene>
<dbReference type="GO" id="GO:0042910">
    <property type="term" value="F:xenobiotic transmembrane transporter activity"/>
    <property type="evidence" value="ECO:0007669"/>
    <property type="project" value="InterPro"/>
</dbReference>
<evidence type="ECO:0008006" key="5">
    <source>
        <dbReference type="Google" id="ProtNLM"/>
    </source>
</evidence>
<name>A0A5J9SL85_9POAL</name>
<evidence type="ECO:0000256" key="1">
    <source>
        <dbReference type="ARBA" id="ARBA00010199"/>
    </source>
</evidence>
<sequence length="203" mass="22844">MDFPYFNTYVLAYSVQLGLGFAISIRVSNELGATARRPQAARLATRVVMLLAFSISFFVALVLVLSRNRLGYLYTNVEEVALYSSKIMPILASCFFLDSMQCVLAGIYRDMIYMAINTYVVRRCGYRLWPANIGAFINLFAYYLVGIPAASIFAFVFHLRGKGLWFGIFCGVAVQMLLLLSITLCTNWTLLQNRLLVTVPPCH</sequence>
<accession>A0A5J9SL85</accession>
<keyword evidence="2" id="KW-0472">Membrane</keyword>
<feature type="transmembrane region" description="Helical" evidence="2">
    <location>
        <begin position="47"/>
        <end position="67"/>
    </location>
</feature>
<dbReference type="EMBL" id="RWGY01000682">
    <property type="protein sequence ID" value="TVT99750.1"/>
    <property type="molecule type" value="Genomic_DNA"/>
</dbReference>
<dbReference type="Gramene" id="TVT99750">
    <property type="protein sequence ID" value="TVT99750"/>
    <property type="gene ID" value="EJB05_54865"/>
</dbReference>
<feature type="transmembrane region" description="Helical" evidence="2">
    <location>
        <begin position="87"/>
        <end position="108"/>
    </location>
</feature>
<dbReference type="InterPro" id="IPR002528">
    <property type="entry name" value="MATE_fam"/>
</dbReference>
<dbReference type="AlphaFoldDB" id="A0A5J9SL85"/>
<feature type="transmembrane region" description="Helical" evidence="2">
    <location>
        <begin position="6"/>
        <end position="27"/>
    </location>
</feature>
<evidence type="ECO:0000313" key="3">
    <source>
        <dbReference type="EMBL" id="TVT99750.1"/>
    </source>
</evidence>
<dbReference type="OrthoDB" id="2126698at2759"/>
<reference evidence="3 4" key="1">
    <citation type="journal article" date="2019" name="Sci. Rep.">
        <title>A high-quality genome of Eragrostis curvula grass provides insights into Poaceae evolution and supports new strategies to enhance forage quality.</title>
        <authorList>
            <person name="Carballo J."/>
            <person name="Santos B.A.C.M."/>
            <person name="Zappacosta D."/>
            <person name="Garbus I."/>
            <person name="Selva J.P."/>
            <person name="Gallo C.A."/>
            <person name="Diaz A."/>
            <person name="Albertini E."/>
            <person name="Caccamo M."/>
            <person name="Echenique V."/>
        </authorList>
    </citation>
    <scope>NUCLEOTIDE SEQUENCE [LARGE SCALE GENOMIC DNA]</scope>
    <source>
        <strain evidence="4">cv. Victoria</strain>
        <tissue evidence="3">Leaf</tissue>
    </source>
</reference>
<dbReference type="GO" id="GO:0016020">
    <property type="term" value="C:membrane"/>
    <property type="evidence" value="ECO:0007669"/>
    <property type="project" value="InterPro"/>
</dbReference>
<keyword evidence="2" id="KW-1133">Transmembrane helix</keyword>
<protein>
    <recommendedName>
        <fullName evidence="5">Protein DETOXIFICATION</fullName>
    </recommendedName>
</protein>
<evidence type="ECO:0000256" key="2">
    <source>
        <dbReference type="SAM" id="Phobius"/>
    </source>
</evidence>
<dbReference type="GO" id="GO:0015297">
    <property type="term" value="F:antiporter activity"/>
    <property type="evidence" value="ECO:0007669"/>
    <property type="project" value="InterPro"/>
</dbReference>
<dbReference type="PANTHER" id="PTHR11206">
    <property type="entry name" value="MULTIDRUG RESISTANCE PROTEIN"/>
    <property type="match status" value="1"/>
</dbReference>
<feature type="transmembrane region" description="Helical" evidence="2">
    <location>
        <begin position="163"/>
        <end position="185"/>
    </location>
</feature>
<proteinExistence type="inferred from homology"/>
<comment type="caution">
    <text evidence="3">The sequence shown here is derived from an EMBL/GenBank/DDBJ whole genome shotgun (WGS) entry which is preliminary data.</text>
</comment>
<feature type="non-terminal residue" evidence="3">
    <location>
        <position position="1"/>
    </location>
</feature>
<keyword evidence="2" id="KW-0812">Transmembrane</keyword>
<dbReference type="Proteomes" id="UP000324897">
    <property type="component" value="Unassembled WGS sequence"/>
</dbReference>